<sequence>MAARFTGSEVRGLAALLSAVGDAERGRLAASLREAGETGEARRVLIGHCAGRLLAGGDEASLVPFVRFWRETEPEAGEIPVADFVRLLPRADGFVAQLAVETLRRADAGGALGDDLFGEAVGALVFRLEKRLVAAALTWISDTMPRKAALPARGRVDAALDAVAAVLAQADPAHLDRAVRLALRLAPHAGERAREAVRAAAEELTGEPRERLAAAYGTGGPREDAGDGQRSDAGPRAREDGGPRAREDGGARAREDAAPAAGIAVRPLPALPAPIASPAELAAELTALGWDDPPARFERILAGLVELAHRDRPALAEALRPWWRRNWNDPFDAGTYVNSISGYDREIRSLLARCALAVVSPEDSRDLSAGFGERPGAWRRREEGPQAFVQERYREVIRMLEQGGSRPVLLAAPTEPTGHVDAETLVDRLERLGDAEPLPADLEQALLRLPREVAPETAGRAAALTSAAGRALAARLGHGPADPVVTCRVETMERTDRYHHLLRHKVREMHATVVPPGGVAGTPAALFTLAPEGTPYPGFSPDLAWWPGVMPSHREVAAAHLLECLPSCMEDTDGQTAALHALAHGDGPVGRATGAALVIGLGHRIPAQRAHAVDALLTLAARGQAPGEDPGWALAELVRADVVKLNRVTAALGGAVHAGAHAQVWAMLAAALPGLLPAQGEKARAGLADLLALASSAAALSGARGEVPALAAFASRRGSSRAAEAARALHRLLTA</sequence>
<feature type="region of interest" description="Disordered" evidence="1">
    <location>
        <begin position="216"/>
        <end position="258"/>
    </location>
</feature>
<evidence type="ECO:0000313" key="3">
    <source>
        <dbReference type="Proteomes" id="UP000265768"/>
    </source>
</evidence>
<gene>
    <name evidence="2" type="ORF">D5H75_05505</name>
</gene>
<dbReference type="Proteomes" id="UP000265768">
    <property type="component" value="Unassembled WGS sequence"/>
</dbReference>
<dbReference type="EMBL" id="QZEY01000002">
    <property type="protein sequence ID" value="RJL33984.1"/>
    <property type="molecule type" value="Genomic_DNA"/>
</dbReference>
<feature type="compositionally biased region" description="Basic and acidic residues" evidence="1">
    <location>
        <begin position="221"/>
        <end position="257"/>
    </location>
</feature>
<evidence type="ECO:0008006" key="4">
    <source>
        <dbReference type="Google" id="ProtNLM"/>
    </source>
</evidence>
<comment type="caution">
    <text evidence="2">The sequence shown here is derived from an EMBL/GenBank/DDBJ whole genome shotgun (WGS) entry which is preliminary data.</text>
</comment>
<accession>A0A3A4B8G9</accession>
<dbReference type="AlphaFoldDB" id="A0A3A4B8G9"/>
<name>A0A3A4B8G9_9ACTN</name>
<reference evidence="2 3" key="1">
    <citation type="submission" date="2018-09" db="EMBL/GenBank/DDBJ databases">
        <title>YIM 75507 draft genome.</title>
        <authorList>
            <person name="Tang S."/>
            <person name="Feng Y."/>
        </authorList>
    </citation>
    <scope>NUCLEOTIDE SEQUENCE [LARGE SCALE GENOMIC DNA]</scope>
    <source>
        <strain evidence="2 3">YIM 75507</strain>
    </source>
</reference>
<protein>
    <recommendedName>
        <fullName evidence="4">Secreted protein</fullName>
    </recommendedName>
</protein>
<evidence type="ECO:0000256" key="1">
    <source>
        <dbReference type="SAM" id="MobiDB-lite"/>
    </source>
</evidence>
<keyword evidence="3" id="KW-1185">Reference proteome</keyword>
<organism evidence="2 3">
    <name type="scientific">Bailinhaonella thermotolerans</name>
    <dbReference type="NCBI Taxonomy" id="1070861"/>
    <lineage>
        <taxon>Bacteria</taxon>
        <taxon>Bacillati</taxon>
        <taxon>Actinomycetota</taxon>
        <taxon>Actinomycetes</taxon>
        <taxon>Streptosporangiales</taxon>
        <taxon>Streptosporangiaceae</taxon>
        <taxon>Bailinhaonella</taxon>
    </lineage>
</organism>
<proteinExistence type="predicted"/>
<evidence type="ECO:0000313" key="2">
    <source>
        <dbReference type="EMBL" id="RJL33984.1"/>
    </source>
</evidence>